<dbReference type="EMBL" id="JAHMHQ010000003">
    <property type="protein sequence ID" value="KAK1640785.1"/>
    <property type="molecule type" value="Genomic_DNA"/>
</dbReference>
<dbReference type="PANTHER" id="PTHR42813:SF3">
    <property type="entry name" value="GLUTATHIONE-INDEPENDENT FORMALDEHYDE DEHYDROGENASE"/>
    <property type="match status" value="1"/>
</dbReference>
<dbReference type="PANTHER" id="PTHR42813">
    <property type="entry name" value="ZINC-TYPE ALCOHOL DEHYDROGENASE-LIKE"/>
    <property type="match status" value="1"/>
</dbReference>
<comment type="similarity">
    <text evidence="2">Belongs to the zinc-containing alcohol dehydrogenase family.</text>
</comment>
<evidence type="ECO:0000256" key="2">
    <source>
        <dbReference type="ARBA" id="ARBA00008072"/>
    </source>
</evidence>
<dbReference type="InterPro" id="IPR011032">
    <property type="entry name" value="GroES-like_sf"/>
</dbReference>
<dbReference type="Gene3D" id="3.40.50.720">
    <property type="entry name" value="NAD(P)-binding Rossmann-like Domain"/>
    <property type="match status" value="1"/>
</dbReference>
<reference evidence="7" key="1">
    <citation type="submission" date="2021-06" db="EMBL/GenBank/DDBJ databases">
        <title>Comparative genomics, transcriptomics and evolutionary studies reveal genomic signatures of adaptation to plant cell wall in hemibiotrophic fungi.</title>
        <authorList>
            <consortium name="DOE Joint Genome Institute"/>
            <person name="Baroncelli R."/>
            <person name="Diaz J.F."/>
            <person name="Benocci T."/>
            <person name="Peng M."/>
            <person name="Battaglia E."/>
            <person name="Haridas S."/>
            <person name="Andreopoulos W."/>
            <person name="Labutti K."/>
            <person name="Pangilinan J."/>
            <person name="Floch G.L."/>
            <person name="Makela M.R."/>
            <person name="Henrissat B."/>
            <person name="Grigoriev I.V."/>
            <person name="Crouch J.A."/>
            <person name="De Vries R.P."/>
            <person name="Sukno S.A."/>
            <person name="Thon M.R."/>
        </authorList>
    </citation>
    <scope>NUCLEOTIDE SEQUENCE</scope>
    <source>
        <strain evidence="7">CBS 102054</strain>
    </source>
</reference>
<dbReference type="AlphaFoldDB" id="A0AAI9ZZQ9"/>
<dbReference type="SUPFAM" id="SSF50129">
    <property type="entry name" value="GroES-like"/>
    <property type="match status" value="1"/>
</dbReference>
<dbReference type="Proteomes" id="UP001243989">
    <property type="component" value="Unassembled WGS sequence"/>
</dbReference>
<feature type="domain" description="Alcohol dehydrogenase-like N-terminal" evidence="6">
    <location>
        <begin position="35"/>
        <end position="143"/>
    </location>
</feature>
<keyword evidence="5" id="KW-0520">NAD</keyword>
<comment type="cofactor">
    <cofactor evidence="1">
        <name>Zn(2+)</name>
        <dbReference type="ChEBI" id="CHEBI:29105"/>
    </cofactor>
</comment>
<comment type="caution">
    <text evidence="7">The sequence shown here is derived from an EMBL/GenBank/DDBJ whole genome shotgun (WGS) entry which is preliminary data.</text>
</comment>
<gene>
    <name evidence="7" type="ORF">BDP81DRAFT_503992</name>
</gene>
<sequence length="382" mass="40350">MSLGFLNSTMRAAVMTGPYQVHIDQFPMPRIINTTDAIVRITTSALCGSDLHRYHGYVGGEPPWALGHEATNSDILGYIESIGSGVSSLEVGQYVIIPDNGATGHIDMGVATGPRMGLPFGGLDGGLQAPYARVPFADMALIPVPLTAETTSTSIEQNYLTVSDVFSTGWIAVTKSGFEPGDTVAVFGAGPVGLLAAYSALLRGASRVYSVDHVPMRLEKAASIRAVPINFMDSDPVQQILAYEPGGVIRAVDAVGMEAITANGTMQQSIVLNQMVELVAAGGGIGQIGIYLAQPNTGLAPNAERITPEVSFPLTQFFSKGIRYEGGIADPETVAGELVNLISRGIAKPGFVASASIDIEEVPAYYERLSNQQELKVFIKFP</sequence>
<name>A0AAI9ZZQ9_9PEZI</name>
<evidence type="ECO:0000256" key="5">
    <source>
        <dbReference type="ARBA" id="ARBA00023027"/>
    </source>
</evidence>
<proteinExistence type="inferred from homology"/>
<dbReference type="Gene3D" id="3.90.180.10">
    <property type="entry name" value="Medium-chain alcohol dehydrogenases, catalytic domain"/>
    <property type="match status" value="1"/>
</dbReference>
<keyword evidence="4" id="KW-0862">Zinc</keyword>
<evidence type="ECO:0000256" key="3">
    <source>
        <dbReference type="ARBA" id="ARBA00022723"/>
    </source>
</evidence>
<organism evidence="7 8">
    <name type="scientific">Colletotrichum phormii</name>
    <dbReference type="NCBI Taxonomy" id="359342"/>
    <lineage>
        <taxon>Eukaryota</taxon>
        <taxon>Fungi</taxon>
        <taxon>Dikarya</taxon>
        <taxon>Ascomycota</taxon>
        <taxon>Pezizomycotina</taxon>
        <taxon>Sordariomycetes</taxon>
        <taxon>Hypocreomycetidae</taxon>
        <taxon>Glomerellales</taxon>
        <taxon>Glomerellaceae</taxon>
        <taxon>Colletotrichum</taxon>
        <taxon>Colletotrichum acutatum species complex</taxon>
    </lineage>
</organism>
<evidence type="ECO:0000313" key="7">
    <source>
        <dbReference type="EMBL" id="KAK1640785.1"/>
    </source>
</evidence>
<dbReference type="GO" id="GO:0046872">
    <property type="term" value="F:metal ion binding"/>
    <property type="evidence" value="ECO:0007669"/>
    <property type="project" value="UniProtKB-KW"/>
</dbReference>
<evidence type="ECO:0000256" key="4">
    <source>
        <dbReference type="ARBA" id="ARBA00022833"/>
    </source>
</evidence>
<dbReference type="RefSeq" id="XP_060449392.1">
    <property type="nucleotide sequence ID" value="XM_060595609.1"/>
</dbReference>
<dbReference type="InterPro" id="IPR036291">
    <property type="entry name" value="NAD(P)-bd_dom_sf"/>
</dbReference>
<protein>
    <recommendedName>
        <fullName evidence="6">Alcohol dehydrogenase-like N-terminal domain-containing protein</fullName>
    </recommendedName>
</protein>
<dbReference type="SUPFAM" id="SSF51735">
    <property type="entry name" value="NAD(P)-binding Rossmann-fold domains"/>
    <property type="match status" value="1"/>
</dbReference>
<keyword evidence="8" id="KW-1185">Reference proteome</keyword>
<evidence type="ECO:0000259" key="6">
    <source>
        <dbReference type="Pfam" id="PF08240"/>
    </source>
</evidence>
<evidence type="ECO:0000313" key="8">
    <source>
        <dbReference type="Proteomes" id="UP001243989"/>
    </source>
</evidence>
<evidence type="ECO:0000256" key="1">
    <source>
        <dbReference type="ARBA" id="ARBA00001947"/>
    </source>
</evidence>
<dbReference type="GeneID" id="85480471"/>
<dbReference type="InterPro" id="IPR013154">
    <property type="entry name" value="ADH-like_N"/>
</dbReference>
<keyword evidence="3" id="KW-0479">Metal-binding</keyword>
<dbReference type="Pfam" id="PF08240">
    <property type="entry name" value="ADH_N"/>
    <property type="match status" value="1"/>
</dbReference>
<accession>A0AAI9ZZQ9</accession>